<keyword evidence="3 6" id="KW-0812">Transmembrane</keyword>
<evidence type="ECO:0000256" key="1">
    <source>
        <dbReference type="ARBA" id="ARBA00004141"/>
    </source>
</evidence>
<dbReference type="InterPro" id="IPR007267">
    <property type="entry name" value="GtrA_DPMS_TM"/>
</dbReference>
<keyword evidence="5 6" id="KW-0472">Membrane</keyword>
<dbReference type="PANTHER" id="PTHR38459">
    <property type="entry name" value="PROPHAGE BACTOPRENOL-LINKED GLUCOSE TRANSLOCASE HOMOLOG"/>
    <property type="match status" value="1"/>
</dbReference>
<reference evidence="8 9" key="1">
    <citation type="submission" date="2023-08" db="EMBL/GenBank/DDBJ databases">
        <title>Implementing the SeqCode for naming new Mesorhizobium species isolated from Vachellia karroo root nodules.</title>
        <authorList>
            <person name="Van Lill M."/>
        </authorList>
    </citation>
    <scope>NUCLEOTIDE SEQUENCE [LARGE SCALE GENOMIC DNA]</scope>
    <source>
        <strain evidence="8 9">VK22B</strain>
    </source>
</reference>
<comment type="subcellular location">
    <subcellularLocation>
        <location evidence="1">Membrane</location>
        <topology evidence="1">Multi-pass membrane protein</topology>
    </subcellularLocation>
</comment>
<name>A0ABU4Z5X8_9HYPH</name>
<dbReference type="InterPro" id="IPR051401">
    <property type="entry name" value="GtrA_CellWall_Glycosyl"/>
</dbReference>
<feature type="transmembrane region" description="Helical" evidence="6">
    <location>
        <begin position="34"/>
        <end position="51"/>
    </location>
</feature>
<feature type="transmembrane region" description="Helical" evidence="6">
    <location>
        <begin position="71"/>
        <end position="93"/>
    </location>
</feature>
<keyword evidence="4 6" id="KW-1133">Transmembrane helix</keyword>
<evidence type="ECO:0000256" key="6">
    <source>
        <dbReference type="SAM" id="Phobius"/>
    </source>
</evidence>
<dbReference type="Pfam" id="PF04138">
    <property type="entry name" value="GtrA_DPMS_TM"/>
    <property type="match status" value="1"/>
</dbReference>
<sequence length="124" mass="12983">MGRLARFVLAGGIGFVADAAALWLLLSLTPLGPLLARVLSIGFALTVTWQINRHLTFAPSSRGIAQEGARYGGVGVATSIVNYLVYSAILLALPALPPLAALTVASLVAMALSFLGYSRLVFDR</sequence>
<feature type="transmembrane region" description="Helical" evidence="6">
    <location>
        <begin position="7"/>
        <end position="28"/>
    </location>
</feature>
<evidence type="ECO:0000259" key="7">
    <source>
        <dbReference type="Pfam" id="PF04138"/>
    </source>
</evidence>
<keyword evidence="9" id="KW-1185">Reference proteome</keyword>
<protein>
    <submittedName>
        <fullName evidence="8">GtrA family protein</fullName>
    </submittedName>
</protein>
<evidence type="ECO:0000313" key="8">
    <source>
        <dbReference type="EMBL" id="MDX8493988.1"/>
    </source>
</evidence>
<comment type="similarity">
    <text evidence="2">Belongs to the GtrA family.</text>
</comment>
<feature type="transmembrane region" description="Helical" evidence="6">
    <location>
        <begin position="99"/>
        <end position="122"/>
    </location>
</feature>
<dbReference type="PANTHER" id="PTHR38459:SF1">
    <property type="entry name" value="PROPHAGE BACTOPRENOL-LINKED GLUCOSE TRANSLOCASE HOMOLOG"/>
    <property type="match status" value="1"/>
</dbReference>
<comment type="caution">
    <text evidence="8">The sequence shown here is derived from an EMBL/GenBank/DDBJ whole genome shotgun (WGS) entry which is preliminary data.</text>
</comment>
<proteinExistence type="inferred from homology"/>
<evidence type="ECO:0000256" key="3">
    <source>
        <dbReference type="ARBA" id="ARBA00022692"/>
    </source>
</evidence>
<accession>A0ABU4Z5X8</accession>
<feature type="domain" description="GtrA/DPMS transmembrane" evidence="7">
    <location>
        <begin position="6"/>
        <end position="122"/>
    </location>
</feature>
<evidence type="ECO:0000256" key="5">
    <source>
        <dbReference type="ARBA" id="ARBA00023136"/>
    </source>
</evidence>
<evidence type="ECO:0000313" key="9">
    <source>
        <dbReference type="Proteomes" id="UP001271249"/>
    </source>
</evidence>
<dbReference type="RefSeq" id="WP_320227870.1">
    <property type="nucleotide sequence ID" value="NZ_JAVIJC010000022.1"/>
</dbReference>
<evidence type="ECO:0000256" key="2">
    <source>
        <dbReference type="ARBA" id="ARBA00009399"/>
    </source>
</evidence>
<evidence type="ECO:0000256" key="4">
    <source>
        <dbReference type="ARBA" id="ARBA00022989"/>
    </source>
</evidence>
<dbReference type="Proteomes" id="UP001271249">
    <property type="component" value="Unassembled WGS sequence"/>
</dbReference>
<gene>
    <name evidence="8" type="ORF">RFN29_20685</name>
</gene>
<organism evidence="8 9">
    <name type="scientific">Mesorhizobium captivum</name>
    <dbReference type="NCBI Taxonomy" id="3072319"/>
    <lineage>
        <taxon>Bacteria</taxon>
        <taxon>Pseudomonadati</taxon>
        <taxon>Pseudomonadota</taxon>
        <taxon>Alphaproteobacteria</taxon>
        <taxon>Hyphomicrobiales</taxon>
        <taxon>Phyllobacteriaceae</taxon>
        <taxon>Mesorhizobium</taxon>
    </lineage>
</organism>
<dbReference type="EMBL" id="JAVIJC010000022">
    <property type="protein sequence ID" value="MDX8493988.1"/>
    <property type="molecule type" value="Genomic_DNA"/>
</dbReference>